<dbReference type="InterPro" id="IPR017850">
    <property type="entry name" value="Alkaline_phosphatase_core_sf"/>
</dbReference>
<dbReference type="RefSeq" id="WP_200754802.1">
    <property type="nucleotide sequence ID" value="NZ_AP023322.1"/>
</dbReference>
<dbReference type="Pfam" id="PF01663">
    <property type="entry name" value="Phosphodiest"/>
    <property type="match status" value="1"/>
</dbReference>
<reference evidence="2" key="1">
    <citation type="submission" date="2020-07" db="EMBL/GenBank/DDBJ databases">
        <title>Complete genome sequencing of Coprobacter sp. strain 2CBH44.</title>
        <authorList>
            <person name="Sakamoto M."/>
            <person name="Murakami T."/>
            <person name="Mori H."/>
        </authorList>
    </citation>
    <scope>NUCLEOTIDE SEQUENCE [LARGE SCALE GENOMIC DNA]</scope>
    <source>
        <strain evidence="2">2CBH44</strain>
    </source>
</reference>
<dbReference type="AlphaFoldDB" id="A0A7G1I2I9"/>
<dbReference type="EMBL" id="AP023322">
    <property type="protein sequence ID" value="BCI63817.1"/>
    <property type="molecule type" value="Genomic_DNA"/>
</dbReference>
<dbReference type="KEGG" id="copr:Cop2CBH44_21700"/>
<dbReference type="PANTHER" id="PTHR10151">
    <property type="entry name" value="ECTONUCLEOTIDE PYROPHOSPHATASE/PHOSPHODIESTERASE"/>
    <property type="match status" value="1"/>
</dbReference>
<sequence length="302" mass="33972">MKNRIITILLLFCCLLVTTPISAKKWRAKHTVLIALDGWGAYSVSKGNIPHIKNLMEQGSYTLHKRCVFPSASAINWASMFMGVGTELHGYTKWGSKTPEIPSRVVNEHNISPTIFSIMRKQYPDAEIGVLHEWEGIKYLVDTLALSHRGQAPSYDDYPEALCEMAETYIKDKKPALVAVCFDQLDHVGHKSGHDTQEYYNCLHTLDGYIGRIIQAIKDAGIWDDTIIMLTADHGGINKGHGGITLEEVEIPFIIAGKNIKQSGEFQESMMQFDTAATIAYVFRLEQPQVWTGRPMKQVFKK</sequence>
<dbReference type="PANTHER" id="PTHR10151:SF120">
    <property type="entry name" value="BIS(5'-ADENOSYL)-TRIPHOSPHATASE"/>
    <property type="match status" value="1"/>
</dbReference>
<keyword evidence="2" id="KW-1185">Reference proteome</keyword>
<organism evidence="1 2">
    <name type="scientific">Coprobacter secundus subsp. similis</name>
    <dbReference type="NCBI Taxonomy" id="2751153"/>
    <lineage>
        <taxon>Bacteria</taxon>
        <taxon>Pseudomonadati</taxon>
        <taxon>Bacteroidota</taxon>
        <taxon>Bacteroidia</taxon>
        <taxon>Bacteroidales</taxon>
        <taxon>Barnesiellaceae</taxon>
        <taxon>Coprobacter</taxon>
    </lineage>
</organism>
<dbReference type="Proteomes" id="UP000594042">
    <property type="component" value="Chromosome"/>
</dbReference>
<dbReference type="SUPFAM" id="SSF53649">
    <property type="entry name" value="Alkaline phosphatase-like"/>
    <property type="match status" value="1"/>
</dbReference>
<evidence type="ECO:0000313" key="2">
    <source>
        <dbReference type="Proteomes" id="UP000594042"/>
    </source>
</evidence>
<dbReference type="GO" id="GO:0016787">
    <property type="term" value="F:hydrolase activity"/>
    <property type="evidence" value="ECO:0007669"/>
    <property type="project" value="UniProtKB-ARBA"/>
</dbReference>
<accession>A0A7G1I2I9</accession>
<evidence type="ECO:0000313" key="1">
    <source>
        <dbReference type="EMBL" id="BCI63817.1"/>
    </source>
</evidence>
<protein>
    <submittedName>
        <fullName evidence="1">Phosphodiesterase</fullName>
    </submittedName>
</protein>
<name>A0A7G1I2I9_9BACT</name>
<gene>
    <name evidence="1" type="ORF">Cop2CBH44_21700</name>
</gene>
<dbReference type="CDD" id="cd00016">
    <property type="entry name" value="ALP_like"/>
    <property type="match status" value="1"/>
</dbReference>
<proteinExistence type="predicted"/>
<dbReference type="Gene3D" id="3.40.720.10">
    <property type="entry name" value="Alkaline Phosphatase, subunit A"/>
    <property type="match status" value="2"/>
</dbReference>
<dbReference type="InterPro" id="IPR002591">
    <property type="entry name" value="Phosphodiest/P_Trfase"/>
</dbReference>